<feature type="region of interest" description="Disordered" evidence="1">
    <location>
        <begin position="1"/>
        <end position="20"/>
    </location>
</feature>
<gene>
    <name evidence="2" type="ORF">SAMN05421773_107278</name>
</gene>
<dbReference type="AlphaFoldDB" id="A0A1I1N9C6"/>
<dbReference type="InterPro" id="IPR017853">
    <property type="entry name" value="GH"/>
</dbReference>
<name>A0A1I1N9C6_9ACTN</name>
<feature type="compositionally biased region" description="Pro residues" evidence="1">
    <location>
        <begin position="237"/>
        <end position="257"/>
    </location>
</feature>
<protein>
    <recommendedName>
        <fullName evidence="4">Glycosyl hydrolases family 39</fullName>
    </recommendedName>
</protein>
<dbReference type="SUPFAM" id="SSF51445">
    <property type="entry name" value="(Trans)glycosidases"/>
    <property type="match status" value="1"/>
</dbReference>
<evidence type="ECO:0000256" key="1">
    <source>
        <dbReference type="SAM" id="MobiDB-lite"/>
    </source>
</evidence>
<reference evidence="2 3" key="1">
    <citation type="submission" date="2016-10" db="EMBL/GenBank/DDBJ databases">
        <authorList>
            <person name="de Groot N.N."/>
        </authorList>
    </citation>
    <scope>NUCLEOTIDE SEQUENCE [LARGE SCALE GENOMIC DNA]</scope>
    <source>
        <strain evidence="2 3">CGMCC 4.5739</strain>
    </source>
</reference>
<evidence type="ECO:0000313" key="3">
    <source>
        <dbReference type="Proteomes" id="UP000199207"/>
    </source>
</evidence>
<evidence type="ECO:0000313" key="2">
    <source>
        <dbReference type="EMBL" id="SFC93842.1"/>
    </source>
</evidence>
<dbReference type="EMBL" id="FOLM01000007">
    <property type="protein sequence ID" value="SFC93842.1"/>
    <property type="molecule type" value="Genomic_DNA"/>
</dbReference>
<sequence>MTTRTGHPGGPAGSARPRPALAVPVAENGFGTPGGRGIARAADSTLTVRAEEATGPVTRAASGGLYALRDNSVPADSLLLPLRMHSVTQPAPRVGRRPNGQPPGGDALVTAPKADRTGAAVIIRMPDIYPDFPYRWVSWSDWLGRVDLQVRDRLAATAVSNIEGWELWNEPDWTWDTSAAGPFNDGWTRTFRRVRELDPVTPIVGPSTTHYRRDYIRHRWKPAGPGLVRRAGRRRPPGPARPPAGPRAMPVPGPRGPRGPRGRRAWRGSPGWG</sequence>
<organism evidence="2 3">
    <name type="scientific">Streptomyces aidingensis</name>
    <dbReference type="NCBI Taxonomy" id="910347"/>
    <lineage>
        <taxon>Bacteria</taxon>
        <taxon>Bacillati</taxon>
        <taxon>Actinomycetota</taxon>
        <taxon>Actinomycetes</taxon>
        <taxon>Kitasatosporales</taxon>
        <taxon>Streptomycetaceae</taxon>
        <taxon>Streptomyces</taxon>
    </lineage>
</organism>
<feature type="region of interest" description="Disordered" evidence="1">
    <location>
        <begin position="224"/>
        <end position="273"/>
    </location>
</feature>
<evidence type="ECO:0008006" key="4">
    <source>
        <dbReference type="Google" id="ProtNLM"/>
    </source>
</evidence>
<accession>A0A1I1N9C6</accession>
<dbReference type="Gene3D" id="3.20.20.80">
    <property type="entry name" value="Glycosidases"/>
    <property type="match status" value="1"/>
</dbReference>
<dbReference type="Proteomes" id="UP000199207">
    <property type="component" value="Unassembled WGS sequence"/>
</dbReference>
<proteinExistence type="predicted"/>
<dbReference type="STRING" id="910347.SAMN05421773_107278"/>
<keyword evidence="3" id="KW-1185">Reference proteome</keyword>